<organism evidence="7 8">
    <name type="scientific">Vitrella brassicaformis (strain CCMP3155)</name>
    <dbReference type="NCBI Taxonomy" id="1169540"/>
    <lineage>
        <taxon>Eukaryota</taxon>
        <taxon>Sar</taxon>
        <taxon>Alveolata</taxon>
        <taxon>Colpodellida</taxon>
        <taxon>Vitrellaceae</taxon>
        <taxon>Vitrella</taxon>
    </lineage>
</organism>
<dbReference type="EMBL" id="CDMY01000363">
    <property type="protein sequence ID" value="CEM05734.1"/>
    <property type="molecule type" value="Genomic_DNA"/>
</dbReference>
<evidence type="ECO:0000313" key="7">
    <source>
        <dbReference type="EMBL" id="CEM05734.1"/>
    </source>
</evidence>
<proteinExistence type="predicted"/>
<dbReference type="GO" id="GO:0016020">
    <property type="term" value="C:membrane"/>
    <property type="evidence" value="ECO:0007669"/>
    <property type="project" value="UniProtKB-SubCell"/>
</dbReference>
<evidence type="ECO:0000256" key="3">
    <source>
        <dbReference type="ARBA" id="ARBA00022692"/>
    </source>
</evidence>
<evidence type="ECO:0000256" key="4">
    <source>
        <dbReference type="ARBA" id="ARBA00022989"/>
    </source>
</evidence>
<comment type="subcellular location">
    <subcellularLocation>
        <location evidence="1">Membrane</location>
        <topology evidence="1">Multi-pass membrane protein</topology>
    </subcellularLocation>
</comment>
<dbReference type="InParanoid" id="A0A0G4F2G4"/>
<protein>
    <submittedName>
        <fullName evidence="7">Uncharacterized protein</fullName>
    </submittedName>
</protein>
<keyword evidence="3 6" id="KW-0812">Transmembrane</keyword>
<reference evidence="7 8" key="1">
    <citation type="submission" date="2014-11" db="EMBL/GenBank/DDBJ databases">
        <authorList>
            <person name="Zhu J."/>
            <person name="Qi W."/>
            <person name="Song R."/>
        </authorList>
    </citation>
    <scope>NUCLEOTIDE SEQUENCE [LARGE SCALE GENOMIC DNA]</scope>
</reference>
<keyword evidence="2" id="KW-0813">Transport</keyword>
<evidence type="ECO:0000313" key="8">
    <source>
        <dbReference type="Proteomes" id="UP000041254"/>
    </source>
</evidence>
<dbReference type="STRING" id="1169540.A0A0G4F2G4"/>
<sequence>MGAISGVAALGLAIVGAFSSPVVQLIYLAIVAIIVSVIAFALLSSAQAVSNLYVFLSVALYLQIPGAVGLWYTARPSCVPNGPTFDFTYYQTVSQLVGALASALALIIFQTITTEWRLRSAFWIRRSVRIMVSCVDLIIIEHVNLKIGLPGRAAFILRDAMVLNSTQMLKCWILVPAIQPLSRLTSPLAEEGKCIPS</sequence>
<name>A0A0G4F2G4_VITBC</name>
<keyword evidence="5 6" id="KW-0472">Membrane</keyword>
<evidence type="ECO:0000256" key="6">
    <source>
        <dbReference type="SAM" id="Phobius"/>
    </source>
</evidence>
<evidence type="ECO:0000256" key="2">
    <source>
        <dbReference type="ARBA" id="ARBA00022448"/>
    </source>
</evidence>
<keyword evidence="4 6" id="KW-1133">Transmembrane helix</keyword>
<dbReference type="VEuPathDB" id="CryptoDB:Vbra_5548"/>
<gene>
    <name evidence="7" type="ORF">Vbra_5548</name>
</gene>
<accession>A0A0G4F2G4</accession>
<dbReference type="Proteomes" id="UP000041254">
    <property type="component" value="Unassembled WGS sequence"/>
</dbReference>
<feature type="transmembrane region" description="Helical" evidence="6">
    <location>
        <begin position="27"/>
        <end position="45"/>
    </location>
</feature>
<dbReference type="PhylomeDB" id="A0A0G4F2G4"/>
<dbReference type="Pfam" id="PF03092">
    <property type="entry name" value="BT1"/>
    <property type="match status" value="1"/>
</dbReference>
<dbReference type="InterPro" id="IPR039309">
    <property type="entry name" value="BT1"/>
</dbReference>
<feature type="transmembrane region" description="Helical" evidence="6">
    <location>
        <begin position="92"/>
        <end position="109"/>
    </location>
</feature>
<evidence type="ECO:0000256" key="5">
    <source>
        <dbReference type="ARBA" id="ARBA00023136"/>
    </source>
</evidence>
<keyword evidence="8" id="KW-1185">Reference proteome</keyword>
<evidence type="ECO:0000256" key="1">
    <source>
        <dbReference type="ARBA" id="ARBA00004141"/>
    </source>
</evidence>
<dbReference type="AlphaFoldDB" id="A0A0G4F2G4"/>
<feature type="transmembrane region" description="Helical" evidence="6">
    <location>
        <begin position="52"/>
        <end position="72"/>
    </location>
</feature>
<dbReference type="OrthoDB" id="754047at2759"/>